<feature type="compositionally biased region" description="Polar residues" evidence="9">
    <location>
        <begin position="16"/>
        <end position="27"/>
    </location>
</feature>
<dbReference type="PRINTS" id="PR00508">
    <property type="entry name" value="S21N4MTFRASE"/>
</dbReference>
<evidence type="ECO:0000259" key="10">
    <source>
        <dbReference type="Pfam" id="PF01555"/>
    </source>
</evidence>
<keyword evidence="3 11" id="KW-0808">Transferase</keyword>
<gene>
    <name evidence="11" type="ORF">CUN61_08865</name>
</gene>
<dbReference type="GO" id="GO:0009307">
    <property type="term" value="P:DNA restriction-modification system"/>
    <property type="evidence" value="ECO:0007669"/>
    <property type="project" value="UniProtKB-KW"/>
</dbReference>
<sequence length="352" mass="39366">MSGVSEVENERHAFSEASQGTNESSTLAIPPSKSARSERKTTSAVKPVTKANLALRPQVTSHDAFTSPELRKAAYYADDNVLIFNMDVREAMKHLAAAGVIVNCMVTSPPFYGQRDYGAKGQIGLEEHPQQFIEQLVDCFESAKPVLAENGSLWVNLGDTYWSGKGEHKSGESKQSARRFGLRPQDRTGDGRLCKPKQLLLIPHRFAIAMQDRDWIVRNDNVWIKPNPIPDQVRDRCSVSHEYMFHLVKSRWYFFNKDAVGRKSSSGSMLPPADTWEIPPARRSHQHKARFSEELVRIPVLSTTPPNGVVLDPFGGSGTSLAFARKNGFRAIGIDIKEEFCQLMVEHVSEIE</sequence>
<dbReference type="SUPFAM" id="SSF53335">
    <property type="entry name" value="S-adenosyl-L-methionine-dependent methyltransferases"/>
    <property type="match status" value="1"/>
</dbReference>
<feature type="region of interest" description="Disordered" evidence="9">
    <location>
        <begin position="165"/>
        <end position="191"/>
    </location>
</feature>
<dbReference type="Gene3D" id="3.40.50.150">
    <property type="entry name" value="Vaccinia Virus protein VP39"/>
    <property type="match status" value="1"/>
</dbReference>
<evidence type="ECO:0000256" key="4">
    <source>
        <dbReference type="ARBA" id="ARBA00022691"/>
    </source>
</evidence>
<keyword evidence="6" id="KW-0238">DNA-binding</keyword>
<comment type="similarity">
    <text evidence="1">Belongs to the N(4)/N(6)-methyltransferase family. N(4) subfamily.</text>
</comment>
<dbReference type="PROSITE" id="PS00093">
    <property type="entry name" value="N4_MTASE"/>
    <property type="match status" value="1"/>
</dbReference>
<dbReference type="Proteomes" id="UP000291121">
    <property type="component" value="Chromosome"/>
</dbReference>
<keyword evidence="5" id="KW-0680">Restriction system</keyword>
<dbReference type="InterPro" id="IPR017985">
    <property type="entry name" value="MeTrfase_CN4_CS"/>
</dbReference>
<evidence type="ECO:0000313" key="12">
    <source>
        <dbReference type="Proteomes" id="UP000291121"/>
    </source>
</evidence>
<evidence type="ECO:0000256" key="3">
    <source>
        <dbReference type="ARBA" id="ARBA00022679"/>
    </source>
</evidence>
<keyword evidence="12" id="KW-1185">Reference proteome</keyword>
<evidence type="ECO:0000256" key="2">
    <source>
        <dbReference type="ARBA" id="ARBA00022603"/>
    </source>
</evidence>
<dbReference type="RefSeq" id="WP_208671277.1">
    <property type="nucleotide sequence ID" value="NZ_CP024767.1"/>
</dbReference>
<dbReference type="GO" id="GO:0003677">
    <property type="term" value="F:DNA binding"/>
    <property type="evidence" value="ECO:0007669"/>
    <property type="project" value="UniProtKB-KW"/>
</dbReference>
<name>A0A4P6FYU9_9PSED</name>
<keyword evidence="2 11" id="KW-0489">Methyltransferase</keyword>
<evidence type="ECO:0000256" key="1">
    <source>
        <dbReference type="ARBA" id="ARBA00010203"/>
    </source>
</evidence>
<feature type="domain" description="DNA methylase N-4/N-6" evidence="10">
    <location>
        <begin position="102"/>
        <end position="345"/>
    </location>
</feature>
<evidence type="ECO:0000313" key="11">
    <source>
        <dbReference type="EMBL" id="QAY84089.1"/>
    </source>
</evidence>
<dbReference type="EMBL" id="CP024767">
    <property type="protein sequence ID" value="QAY84089.1"/>
    <property type="molecule type" value="Genomic_DNA"/>
</dbReference>
<dbReference type="REBASE" id="300050">
    <property type="entry name" value="M.ParACM1ORF8865P"/>
</dbReference>
<accession>A0A4P6FYU9</accession>
<dbReference type="EC" id="2.1.1.-" evidence="8"/>
<dbReference type="InterPro" id="IPR001091">
    <property type="entry name" value="RM_Methyltransferase"/>
</dbReference>
<keyword evidence="4" id="KW-0949">S-adenosyl-L-methionine</keyword>
<dbReference type="InterPro" id="IPR029063">
    <property type="entry name" value="SAM-dependent_MTases_sf"/>
</dbReference>
<protein>
    <recommendedName>
        <fullName evidence="8">Methyltransferase</fullName>
        <ecNumber evidence="8">2.1.1.-</ecNumber>
    </recommendedName>
</protein>
<evidence type="ECO:0000256" key="8">
    <source>
        <dbReference type="RuleBase" id="RU362026"/>
    </source>
</evidence>
<dbReference type="GO" id="GO:0032259">
    <property type="term" value="P:methylation"/>
    <property type="evidence" value="ECO:0007669"/>
    <property type="project" value="UniProtKB-KW"/>
</dbReference>
<evidence type="ECO:0000256" key="7">
    <source>
        <dbReference type="ARBA" id="ARBA00049120"/>
    </source>
</evidence>
<reference evidence="11 12" key="1">
    <citation type="submission" date="2017-11" db="EMBL/GenBank/DDBJ databases">
        <title>Genome sequence of Pseudomonas arsenicoxydans ACM1.</title>
        <authorList>
            <person name="Nascimento F.X."/>
        </authorList>
    </citation>
    <scope>NUCLEOTIDE SEQUENCE [LARGE SCALE GENOMIC DNA]</scope>
    <source>
        <strain evidence="11 12">ACM1</strain>
    </source>
</reference>
<dbReference type="AlphaFoldDB" id="A0A4P6FYU9"/>
<dbReference type="GO" id="GO:0008170">
    <property type="term" value="F:N-methyltransferase activity"/>
    <property type="evidence" value="ECO:0007669"/>
    <property type="project" value="InterPro"/>
</dbReference>
<organism evidence="11 12">
    <name type="scientific">Pseudomonas arsenicoxydans</name>
    <dbReference type="NCBI Taxonomy" id="702115"/>
    <lineage>
        <taxon>Bacteria</taxon>
        <taxon>Pseudomonadati</taxon>
        <taxon>Pseudomonadota</taxon>
        <taxon>Gammaproteobacteria</taxon>
        <taxon>Pseudomonadales</taxon>
        <taxon>Pseudomonadaceae</taxon>
        <taxon>Pseudomonas</taxon>
    </lineage>
</organism>
<comment type="catalytic activity">
    <reaction evidence="7">
        <text>a 2'-deoxycytidine in DNA + S-adenosyl-L-methionine = an N(4)-methyl-2'-deoxycytidine in DNA + S-adenosyl-L-homocysteine + H(+)</text>
        <dbReference type="Rhea" id="RHEA:16857"/>
        <dbReference type="Rhea" id="RHEA-COMP:11369"/>
        <dbReference type="Rhea" id="RHEA-COMP:13674"/>
        <dbReference type="ChEBI" id="CHEBI:15378"/>
        <dbReference type="ChEBI" id="CHEBI:57856"/>
        <dbReference type="ChEBI" id="CHEBI:59789"/>
        <dbReference type="ChEBI" id="CHEBI:85452"/>
        <dbReference type="ChEBI" id="CHEBI:137933"/>
        <dbReference type="EC" id="2.1.1.113"/>
    </reaction>
</comment>
<proteinExistence type="inferred from homology"/>
<feature type="region of interest" description="Disordered" evidence="9">
    <location>
        <begin position="1"/>
        <end position="46"/>
    </location>
</feature>
<evidence type="ECO:0000256" key="6">
    <source>
        <dbReference type="ARBA" id="ARBA00023125"/>
    </source>
</evidence>
<dbReference type="GO" id="GO:0015667">
    <property type="term" value="F:site-specific DNA-methyltransferase (cytosine-N4-specific) activity"/>
    <property type="evidence" value="ECO:0007669"/>
    <property type="project" value="UniProtKB-EC"/>
</dbReference>
<evidence type="ECO:0000256" key="5">
    <source>
        <dbReference type="ARBA" id="ARBA00022747"/>
    </source>
</evidence>
<dbReference type="Pfam" id="PF01555">
    <property type="entry name" value="N6_N4_Mtase"/>
    <property type="match status" value="1"/>
</dbReference>
<dbReference type="InterPro" id="IPR002941">
    <property type="entry name" value="DNA_methylase_N4/N6"/>
</dbReference>
<evidence type="ECO:0000256" key="9">
    <source>
        <dbReference type="SAM" id="MobiDB-lite"/>
    </source>
</evidence>